<comment type="caution">
    <text evidence="6">Lacks conserved residue(s) required for the propagation of feature annotation.</text>
</comment>
<evidence type="ECO:0000313" key="8">
    <source>
        <dbReference type="EMBL" id="KAJ9556203.1"/>
    </source>
</evidence>
<evidence type="ECO:0000259" key="7">
    <source>
        <dbReference type="Pfam" id="PF00892"/>
    </source>
</evidence>
<dbReference type="AlphaFoldDB" id="A0AA38TFV2"/>
<gene>
    <name evidence="8" type="ORF">OSB04_010817</name>
</gene>
<evidence type="ECO:0000256" key="4">
    <source>
        <dbReference type="ARBA" id="ARBA00022989"/>
    </source>
</evidence>
<feature type="domain" description="EamA" evidence="7">
    <location>
        <begin position="153"/>
        <end position="242"/>
    </location>
</feature>
<evidence type="ECO:0000256" key="1">
    <source>
        <dbReference type="ARBA" id="ARBA00004141"/>
    </source>
</evidence>
<evidence type="ECO:0000256" key="3">
    <source>
        <dbReference type="ARBA" id="ARBA00022692"/>
    </source>
</evidence>
<keyword evidence="5 6" id="KW-0472">Membrane</keyword>
<dbReference type="Pfam" id="PF00892">
    <property type="entry name" value="EamA"/>
    <property type="match status" value="1"/>
</dbReference>
<dbReference type="PANTHER" id="PTHR31218">
    <property type="entry name" value="WAT1-RELATED PROTEIN"/>
    <property type="match status" value="1"/>
</dbReference>
<dbReference type="SUPFAM" id="SSF103481">
    <property type="entry name" value="Multidrug resistance efflux transporter EmrE"/>
    <property type="match status" value="1"/>
</dbReference>
<evidence type="ECO:0000256" key="2">
    <source>
        <dbReference type="ARBA" id="ARBA00007635"/>
    </source>
</evidence>
<feature type="transmembrane region" description="Helical" evidence="6">
    <location>
        <begin position="188"/>
        <end position="206"/>
    </location>
</feature>
<name>A0AA38TFV2_9ASTR</name>
<proteinExistence type="inferred from homology"/>
<keyword evidence="9" id="KW-1185">Reference proteome</keyword>
<keyword evidence="4 6" id="KW-1133">Transmembrane helix</keyword>
<evidence type="ECO:0000256" key="5">
    <source>
        <dbReference type="ARBA" id="ARBA00023136"/>
    </source>
</evidence>
<accession>A0AA38TFV2</accession>
<dbReference type="GO" id="GO:0022857">
    <property type="term" value="F:transmembrane transporter activity"/>
    <property type="evidence" value="ECO:0007669"/>
    <property type="project" value="InterPro"/>
</dbReference>
<dbReference type="InterPro" id="IPR030184">
    <property type="entry name" value="WAT1-related"/>
</dbReference>
<reference evidence="8" key="1">
    <citation type="submission" date="2023-03" db="EMBL/GenBank/DDBJ databases">
        <title>Chromosome-scale reference genome and RAD-based genetic map of yellow starthistle (Centaurea solstitialis) reveal putative structural variation and QTLs associated with invader traits.</title>
        <authorList>
            <person name="Reatini B."/>
            <person name="Cang F.A."/>
            <person name="Jiang Q."/>
            <person name="Mckibben M.T.W."/>
            <person name="Barker M.S."/>
            <person name="Rieseberg L.H."/>
            <person name="Dlugosch K.M."/>
        </authorList>
    </citation>
    <scope>NUCLEOTIDE SEQUENCE</scope>
    <source>
        <strain evidence="8">CAN-66</strain>
        <tissue evidence="8">Leaf</tissue>
    </source>
</reference>
<organism evidence="8 9">
    <name type="scientific">Centaurea solstitialis</name>
    <name type="common">yellow star-thistle</name>
    <dbReference type="NCBI Taxonomy" id="347529"/>
    <lineage>
        <taxon>Eukaryota</taxon>
        <taxon>Viridiplantae</taxon>
        <taxon>Streptophyta</taxon>
        <taxon>Embryophyta</taxon>
        <taxon>Tracheophyta</taxon>
        <taxon>Spermatophyta</taxon>
        <taxon>Magnoliopsida</taxon>
        <taxon>eudicotyledons</taxon>
        <taxon>Gunneridae</taxon>
        <taxon>Pentapetalae</taxon>
        <taxon>asterids</taxon>
        <taxon>campanulids</taxon>
        <taxon>Asterales</taxon>
        <taxon>Asteraceae</taxon>
        <taxon>Carduoideae</taxon>
        <taxon>Cardueae</taxon>
        <taxon>Centaureinae</taxon>
        <taxon>Centaurea</taxon>
    </lineage>
</organism>
<feature type="transmembrane region" description="Helical" evidence="6">
    <location>
        <begin position="113"/>
        <end position="137"/>
    </location>
</feature>
<sequence length="276" mass="29910">MTFRDHKSRGKKLQSRLEKSLETTVVPKAFVSETPSLKVSFATTFNSFLKGNLHNQNSIARAYGNQLLLLVGLGYTNPTYAAAIQPSTLVFTFILAAMMGIETVNVRKIEGQAKVGGTLVCVSGAILIVLYRGPALLGHADNAPVLAMYSANLSVTAYSYFFGTLFMVATAVTMNYESTNWNLTQSEVLAVIYSGIVASALNYGLTTWSNKILGPALVALYIPLQPPASAILSRIFLGSPIYLGRPANFSFSRNGMHDYADHDNLVCFLLEQQCSG</sequence>
<keyword evidence="3 6" id="KW-0812">Transmembrane</keyword>
<dbReference type="InterPro" id="IPR000620">
    <property type="entry name" value="EamA_dom"/>
</dbReference>
<dbReference type="GO" id="GO:0016020">
    <property type="term" value="C:membrane"/>
    <property type="evidence" value="ECO:0007669"/>
    <property type="project" value="UniProtKB-SubCell"/>
</dbReference>
<comment type="similarity">
    <text evidence="2 6">Belongs to the drug/metabolite transporter (DMT) superfamily. Plant drug/metabolite exporter (P-DME) (TC 2.A.7.4) family.</text>
</comment>
<feature type="transmembrane region" description="Helical" evidence="6">
    <location>
        <begin position="80"/>
        <end position="101"/>
    </location>
</feature>
<protein>
    <recommendedName>
        <fullName evidence="6">WAT1-related protein</fullName>
    </recommendedName>
</protein>
<dbReference type="EMBL" id="JARYMX010000003">
    <property type="protein sequence ID" value="KAJ9556203.1"/>
    <property type="molecule type" value="Genomic_DNA"/>
</dbReference>
<evidence type="ECO:0000313" key="9">
    <source>
        <dbReference type="Proteomes" id="UP001172457"/>
    </source>
</evidence>
<dbReference type="InterPro" id="IPR037185">
    <property type="entry name" value="EmrE-like"/>
</dbReference>
<evidence type="ECO:0000256" key="6">
    <source>
        <dbReference type="RuleBase" id="RU363077"/>
    </source>
</evidence>
<comment type="caution">
    <text evidence="8">The sequence shown here is derived from an EMBL/GenBank/DDBJ whole genome shotgun (WGS) entry which is preliminary data.</text>
</comment>
<dbReference type="Proteomes" id="UP001172457">
    <property type="component" value="Chromosome 3"/>
</dbReference>
<comment type="subcellular location">
    <subcellularLocation>
        <location evidence="1 6">Membrane</location>
        <topology evidence="1 6">Multi-pass membrane protein</topology>
    </subcellularLocation>
</comment>